<reference evidence="1" key="2">
    <citation type="journal article" date="2015" name="Data Brief">
        <title>Shoot transcriptome of the giant reed, Arundo donax.</title>
        <authorList>
            <person name="Barrero R.A."/>
            <person name="Guerrero F.D."/>
            <person name="Moolhuijzen P."/>
            <person name="Goolsby J.A."/>
            <person name="Tidwell J."/>
            <person name="Bellgard S.E."/>
            <person name="Bellgard M.I."/>
        </authorList>
    </citation>
    <scope>NUCLEOTIDE SEQUENCE</scope>
    <source>
        <tissue evidence="1">Shoot tissue taken approximately 20 cm above the soil surface</tissue>
    </source>
</reference>
<name>A0A0A8YT26_ARUDO</name>
<evidence type="ECO:0000313" key="1">
    <source>
        <dbReference type="EMBL" id="JAD27740.1"/>
    </source>
</evidence>
<accession>A0A0A8YT26</accession>
<reference evidence="1" key="1">
    <citation type="submission" date="2014-09" db="EMBL/GenBank/DDBJ databases">
        <authorList>
            <person name="Magalhaes I.L.F."/>
            <person name="Oliveira U."/>
            <person name="Santos F.R."/>
            <person name="Vidigal T.H.D.A."/>
            <person name="Brescovit A.D."/>
            <person name="Santos A.J."/>
        </authorList>
    </citation>
    <scope>NUCLEOTIDE SEQUENCE</scope>
    <source>
        <tissue evidence="1">Shoot tissue taken approximately 20 cm above the soil surface</tissue>
    </source>
</reference>
<dbReference type="EMBL" id="GBRH01270155">
    <property type="protein sequence ID" value="JAD27740.1"/>
    <property type="molecule type" value="Transcribed_RNA"/>
</dbReference>
<protein>
    <submittedName>
        <fullName evidence="1">Uncharacterized protein</fullName>
    </submittedName>
</protein>
<sequence>MISLATACFEVKEPCLHPLQAEVIKDLGPKSECIFHQKTHNY</sequence>
<organism evidence="1">
    <name type="scientific">Arundo donax</name>
    <name type="common">Giant reed</name>
    <name type="synonym">Donax arundinaceus</name>
    <dbReference type="NCBI Taxonomy" id="35708"/>
    <lineage>
        <taxon>Eukaryota</taxon>
        <taxon>Viridiplantae</taxon>
        <taxon>Streptophyta</taxon>
        <taxon>Embryophyta</taxon>
        <taxon>Tracheophyta</taxon>
        <taxon>Spermatophyta</taxon>
        <taxon>Magnoliopsida</taxon>
        <taxon>Liliopsida</taxon>
        <taxon>Poales</taxon>
        <taxon>Poaceae</taxon>
        <taxon>PACMAD clade</taxon>
        <taxon>Arundinoideae</taxon>
        <taxon>Arundineae</taxon>
        <taxon>Arundo</taxon>
    </lineage>
</organism>
<proteinExistence type="predicted"/>
<dbReference type="AlphaFoldDB" id="A0A0A8YT26"/>